<name>S7ZSC8_PENO1</name>
<feature type="region of interest" description="Disordered" evidence="1">
    <location>
        <begin position="86"/>
        <end position="106"/>
    </location>
</feature>
<keyword evidence="3" id="KW-1185">Reference proteome</keyword>
<organism evidence="2 3">
    <name type="scientific">Penicillium oxalicum (strain 114-2 / CGMCC 5302)</name>
    <name type="common">Penicillium decumbens</name>
    <dbReference type="NCBI Taxonomy" id="933388"/>
    <lineage>
        <taxon>Eukaryota</taxon>
        <taxon>Fungi</taxon>
        <taxon>Dikarya</taxon>
        <taxon>Ascomycota</taxon>
        <taxon>Pezizomycotina</taxon>
        <taxon>Eurotiomycetes</taxon>
        <taxon>Eurotiomycetidae</taxon>
        <taxon>Eurotiales</taxon>
        <taxon>Aspergillaceae</taxon>
        <taxon>Penicillium</taxon>
    </lineage>
</organism>
<evidence type="ECO:0000256" key="1">
    <source>
        <dbReference type="SAM" id="MobiDB-lite"/>
    </source>
</evidence>
<sequence>MGLFMDFHCDPPGSDAKFGPDLIMGLRPWLWLLVADSGSVGVVELSNPDGCPLGLRNCTGDAFVTLEPREVRTRLPPREEIWTTLTQDSKSAVPNSPASRGGKHGGTSFDSSIVADFCRLYRILRRSSDSTSLRCVRALPADLRAESTKAWVARDLRSRMRSDSQPLRPV</sequence>
<accession>S7ZSC8</accession>
<dbReference type="Proteomes" id="UP000019376">
    <property type="component" value="Unassembled WGS sequence"/>
</dbReference>
<gene>
    <name evidence="2" type="ORF">PDE_06581</name>
</gene>
<evidence type="ECO:0000313" key="2">
    <source>
        <dbReference type="EMBL" id="EPS31626.1"/>
    </source>
</evidence>
<reference evidence="2 3" key="1">
    <citation type="journal article" date="2013" name="PLoS ONE">
        <title>Genomic and secretomic analyses reveal unique features of the lignocellulolytic enzyme system of Penicillium decumbens.</title>
        <authorList>
            <person name="Liu G."/>
            <person name="Zhang L."/>
            <person name="Wei X."/>
            <person name="Zou G."/>
            <person name="Qin Y."/>
            <person name="Ma L."/>
            <person name="Li J."/>
            <person name="Zheng H."/>
            <person name="Wang S."/>
            <person name="Wang C."/>
            <person name="Xun L."/>
            <person name="Zhao G.-P."/>
            <person name="Zhou Z."/>
            <person name="Qu Y."/>
        </authorList>
    </citation>
    <scope>NUCLEOTIDE SEQUENCE [LARGE SCALE GENOMIC DNA]</scope>
    <source>
        <strain evidence="3">114-2 / CGMCC 5302</strain>
    </source>
</reference>
<proteinExistence type="predicted"/>
<dbReference type="AlphaFoldDB" id="S7ZSC8"/>
<protein>
    <submittedName>
        <fullName evidence="2">Uncharacterized protein</fullName>
    </submittedName>
</protein>
<dbReference type="HOGENOM" id="CLU_1571180_0_0_1"/>
<dbReference type="EMBL" id="KB644413">
    <property type="protein sequence ID" value="EPS31626.1"/>
    <property type="molecule type" value="Genomic_DNA"/>
</dbReference>
<evidence type="ECO:0000313" key="3">
    <source>
        <dbReference type="Proteomes" id="UP000019376"/>
    </source>
</evidence>
<feature type="compositionally biased region" description="Polar residues" evidence="1">
    <location>
        <begin position="86"/>
        <end position="98"/>
    </location>
</feature>